<protein>
    <submittedName>
        <fullName evidence="2">Uncharacterized protein</fullName>
    </submittedName>
</protein>
<feature type="region of interest" description="Disordered" evidence="1">
    <location>
        <begin position="64"/>
        <end position="110"/>
    </location>
</feature>
<evidence type="ECO:0000256" key="1">
    <source>
        <dbReference type="SAM" id="MobiDB-lite"/>
    </source>
</evidence>
<sequence length="257" mass="28967">MLCSSMDLAVQRNTAGRIVIVDIFIIDIIIEHKYRARYLDQPDTGRGGSTKAVQRHTTGNRMAWHGKAQHRMAKGGKKAEEKGGNRGSIDAASGRYQGGREQQKIAATQQHTATHRNSPCEIFICVGCLLWVRIHPLPRYLPASSSTWTALIRSPQRWPLCCWRDLCCEIPCHISQRAHARLFRINTDGSPCIARHWGIARQQHNRGRALWKSLCKVSKDMQSLLAADTGDVAWARPIVSCESRYGTQECRRINSVE</sequence>
<dbReference type="HOGENOM" id="CLU_1082200_0_0_1"/>
<proteinExistence type="predicted"/>
<keyword evidence="3" id="KW-1185">Reference proteome</keyword>
<evidence type="ECO:0000313" key="3">
    <source>
        <dbReference type="Proteomes" id="UP000016923"/>
    </source>
</evidence>
<name>S3C805_OPHP1</name>
<feature type="compositionally biased region" description="Basic residues" evidence="1">
    <location>
        <begin position="67"/>
        <end position="76"/>
    </location>
</feature>
<organism evidence="2 3">
    <name type="scientific">Ophiostoma piceae (strain UAMH 11346)</name>
    <name type="common">Sap stain fungus</name>
    <dbReference type="NCBI Taxonomy" id="1262450"/>
    <lineage>
        <taxon>Eukaryota</taxon>
        <taxon>Fungi</taxon>
        <taxon>Dikarya</taxon>
        <taxon>Ascomycota</taxon>
        <taxon>Pezizomycotina</taxon>
        <taxon>Sordariomycetes</taxon>
        <taxon>Sordariomycetidae</taxon>
        <taxon>Ophiostomatales</taxon>
        <taxon>Ophiostomataceae</taxon>
        <taxon>Ophiostoma</taxon>
    </lineage>
</organism>
<dbReference type="AlphaFoldDB" id="S3C805"/>
<gene>
    <name evidence="2" type="ORF">F503_00854</name>
</gene>
<dbReference type="EMBL" id="KE148149">
    <property type="protein sequence ID" value="EPE08071.1"/>
    <property type="molecule type" value="Genomic_DNA"/>
</dbReference>
<dbReference type="Proteomes" id="UP000016923">
    <property type="component" value="Unassembled WGS sequence"/>
</dbReference>
<evidence type="ECO:0000313" key="2">
    <source>
        <dbReference type="EMBL" id="EPE08071.1"/>
    </source>
</evidence>
<reference evidence="2 3" key="1">
    <citation type="journal article" date="2013" name="BMC Genomics">
        <title>The genome and transcriptome of the pine saprophyte Ophiostoma piceae, and a comparison with the bark beetle-associated pine pathogen Grosmannia clavigera.</title>
        <authorList>
            <person name="Haridas S."/>
            <person name="Wang Y."/>
            <person name="Lim L."/>
            <person name="Massoumi Alamouti S."/>
            <person name="Jackman S."/>
            <person name="Docking R."/>
            <person name="Robertson G."/>
            <person name="Birol I."/>
            <person name="Bohlmann J."/>
            <person name="Breuil C."/>
        </authorList>
    </citation>
    <scope>NUCLEOTIDE SEQUENCE [LARGE SCALE GENOMIC DNA]</scope>
    <source>
        <strain evidence="2 3">UAMH 11346</strain>
    </source>
</reference>
<accession>S3C805</accession>
<dbReference type="VEuPathDB" id="FungiDB:F503_00854"/>